<dbReference type="GO" id="GO:0009279">
    <property type="term" value="C:cell outer membrane"/>
    <property type="evidence" value="ECO:0007669"/>
    <property type="project" value="UniProtKB-SubCell"/>
</dbReference>
<name>A0A916W3Z7_9BACT</name>
<sequence length="1127" mass="120450">MAGAKVTVLWQSTGLVYTLVTNASGYYTSQPLQVGQYTVTAEKAGFSNATIRNLNVDTAAHVQANLVLKVGTANTTVTVLGTPPVMDTTDAEIGSTIDHRSAQQLPVNGRSVLALATLSPGVVSAVGAVNEGFQNRGTAVSAVRINGGAAGVNNNLLDGVSNTQNWLGEVAINLKSDAVQEYRIMTGVVPAQFGYTSGGVINVVTRSGSNTLHGSVYEFFRNDALDAEQSFPRPAFGKQELRFNNYGATLGGPLLRNKMFLFGNYEGYQFTSANPVYFTLPTAQEYQGDFSDLRQLVNGVCTPVNIYDADNVVNGQRQQFAYNGTKNVIPPSRLDSVAAAYSKMFYPLPNNTSGGYNSCTHANNYLYALPVIASERQGIVRSDYSISDSDSMMARYAYYFNGTNNGTNAGGLPGLYSHRNDHLQTQSAVLSETHIFRATLLNDARISMMRSDFPFQAASAYQNIASKIGLPNDTGIEIPQMSNGVVAPNITVGFRASTSIAGIDDVTWSKGNHTLHIGGNITWTEGYNNQTGSSASGNFNFGAGTTAEGSDTTVVSGTGSQFASFMLGQVTGASQLVQEGSAFRRMLFAGYIQDDWRATSRLTINAGLRYDMMTQAVEKHNGIQNFDITQPNPSNSLFMGLVEYADTAGYGRNFVKENFGDFGPRLGFAYSLDGKSETVLRGGFAIYYPSTAVYSYDESSGNPAGYTTMTTSWSASTAHGYDFSLKNGLPGQWAQPVGAAGGPNAFLGQSAAYIDPEAKDPSAQLYSLTLSRALPFGVVVDASYAGNHGNHFENFSPNLNFLAPQYYSLGTAALSAQTTNPYAGLVPGSLGAATLTKAQMLKPYPYMSSVVTQNPRNGSYWSNLAMLSVQRRAASGLQVMGAYTFGKITDAGVQDVSNLSAVGTGTSAGPQNPYNPEAEHSVDTIDVTHRMSASVLYDLPFGKGHHFLNRPATDRIVGGWQVNGILTIESGRPIGISGANNQLASRPNWNPNVSVFVKHQGRSTLYRTGQLEWFNPQAFVNPPDYTFGNVPRMLGNLRGPGTVNLDASLFKTTHITDRVALEFRIEAYNALNHPNLPMPGAGFVAGAPVDPTNPYAEGGLNTSSSFGMITSGAVTTRNVQLGAKIMF</sequence>
<dbReference type="InterPro" id="IPR036942">
    <property type="entry name" value="Beta-barrel_TonB_sf"/>
</dbReference>
<evidence type="ECO:0000256" key="4">
    <source>
        <dbReference type="ARBA" id="ARBA00022692"/>
    </source>
</evidence>
<dbReference type="SUPFAM" id="SSF49478">
    <property type="entry name" value="Cna protein B-type domain"/>
    <property type="match status" value="1"/>
</dbReference>
<comment type="caution">
    <text evidence="8">The sequence shown here is derived from an EMBL/GenBank/DDBJ whole genome shotgun (WGS) entry which is preliminary data.</text>
</comment>
<protein>
    <recommendedName>
        <fullName evidence="7">TonB-dependent transporter Oar-like beta-barrel domain-containing protein</fullName>
    </recommendedName>
</protein>
<evidence type="ECO:0000256" key="6">
    <source>
        <dbReference type="ARBA" id="ARBA00023237"/>
    </source>
</evidence>
<evidence type="ECO:0000256" key="2">
    <source>
        <dbReference type="ARBA" id="ARBA00022448"/>
    </source>
</evidence>
<dbReference type="SUPFAM" id="SSF56935">
    <property type="entry name" value="Porins"/>
    <property type="match status" value="1"/>
</dbReference>
<dbReference type="PANTHER" id="PTHR30069:SF46">
    <property type="entry name" value="OAR PROTEIN"/>
    <property type="match status" value="1"/>
</dbReference>
<dbReference type="Gene3D" id="2.60.40.1120">
    <property type="entry name" value="Carboxypeptidase-like, regulatory domain"/>
    <property type="match status" value="1"/>
</dbReference>
<evidence type="ECO:0000313" key="8">
    <source>
        <dbReference type="EMBL" id="GGA64013.1"/>
    </source>
</evidence>
<feature type="domain" description="TonB-dependent transporter Oar-like beta-barrel" evidence="7">
    <location>
        <begin position="204"/>
        <end position="1120"/>
    </location>
</feature>
<keyword evidence="3" id="KW-1134">Transmembrane beta strand</keyword>
<dbReference type="InterPro" id="IPR057601">
    <property type="entry name" value="Oar-like_b-barrel"/>
</dbReference>
<keyword evidence="9" id="KW-1185">Reference proteome</keyword>
<gene>
    <name evidence="8" type="ORF">GCM10011507_14560</name>
</gene>
<dbReference type="AlphaFoldDB" id="A0A916W3Z7"/>
<dbReference type="PANTHER" id="PTHR30069">
    <property type="entry name" value="TONB-DEPENDENT OUTER MEMBRANE RECEPTOR"/>
    <property type="match status" value="1"/>
</dbReference>
<reference evidence="8" key="2">
    <citation type="submission" date="2020-09" db="EMBL/GenBank/DDBJ databases">
        <authorList>
            <person name="Sun Q."/>
            <person name="Zhou Y."/>
        </authorList>
    </citation>
    <scope>NUCLEOTIDE SEQUENCE</scope>
    <source>
        <strain evidence="8">CGMCC 1.15447</strain>
    </source>
</reference>
<reference evidence="8" key="1">
    <citation type="journal article" date="2014" name="Int. J. Syst. Evol. Microbiol.">
        <title>Complete genome sequence of Corynebacterium casei LMG S-19264T (=DSM 44701T), isolated from a smear-ripened cheese.</title>
        <authorList>
            <consortium name="US DOE Joint Genome Institute (JGI-PGF)"/>
            <person name="Walter F."/>
            <person name="Albersmeier A."/>
            <person name="Kalinowski J."/>
            <person name="Ruckert C."/>
        </authorList>
    </citation>
    <scope>NUCLEOTIDE SEQUENCE</scope>
    <source>
        <strain evidence="8">CGMCC 1.15447</strain>
    </source>
</reference>
<keyword evidence="6" id="KW-0998">Cell outer membrane</keyword>
<evidence type="ECO:0000256" key="1">
    <source>
        <dbReference type="ARBA" id="ARBA00004571"/>
    </source>
</evidence>
<dbReference type="GO" id="GO:0044718">
    <property type="term" value="P:siderophore transmembrane transport"/>
    <property type="evidence" value="ECO:0007669"/>
    <property type="project" value="TreeGrafter"/>
</dbReference>
<dbReference type="InterPro" id="IPR039426">
    <property type="entry name" value="TonB-dep_rcpt-like"/>
</dbReference>
<keyword evidence="4" id="KW-0812">Transmembrane</keyword>
<organism evidence="8 9">
    <name type="scientific">Edaphobacter acidisoli</name>
    <dbReference type="NCBI Taxonomy" id="2040573"/>
    <lineage>
        <taxon>Bacteria</taxon>
        <taxon>Pseudomonadati</taxon>
        <taxon>Acidobacteriota</taxon>
        <taxon>Terriglobia</taxon>
        <taxon>Terriglobales</taxon>
        <taxon>Acidobacteriaceae</taxon>
        <taxon>Edaphobacter</taxon>
    </lineage>
</organism>
<evidence type="ECO:0000313" key="9">
    <source>
        <dbReference type="Proteomes" id="UP000648801"/>
    </source>
</evidence>
<keyword evidence="2" id="KW-0813">Transport</keyword>
<evidence type="ECO:0000256" key="5">
    <source>
        <dbReference type="ARBA" id="ARBA00023136"/>
    </source>
</evidence>
<dbReference type="GO" id="GO:0015344">
    <property type="term" value="F:siderophore uptake transmembrane transporter activity"/>
    <property type="evidence" value="ECO:0007669"/>
    <property type="project" value="TreeGrafter"/>
</dbReference>
<proteinExistence type="predicted"/>
<dbReference type="EMBL" id="BMJB01000001">
    <property type="protein sequence ID" value="GGA64013.1"/>
    <property type="molecule type" value="Genomic_DNA"/>
</dbReference>
<dbReference type="Pfam" id="PF13620">
    <property type="entry name" value="CarboxypepD_reg"/>
    <property type="match status" value="1"/>
</dbReference>
<dbReference type="Proteomes" id="UP000648801">
    <property type="component" value="Unassembled WGS sequence"/>
</dbReference>
<dbReference type="Gene3D" id="2.40.170.20">
    <property type="entry name" value="TonB-dependent receptor, beta-barrel domain"/>
    <property type="match status" value="1"/>
</dbReference>
<dbReference type="Pfam" id="PF25183">
    <property type="entry name" value="OMP_b-brl_4"/>
    <property type="match status" value="1"/>
</dbReference>
<keyword evidence="5" id="KW-0472">Membrane</keyword>
<evidence type="ECO:0000256" key="3">
    <source>
        <dbReference type="ARBA" id="ARBA00022452"/>
    </source>
</evidence>
<comment type="subcellular location">
    <subcellularLocation>
        <location evidence="1">Cell outer membrane</location>
        <topology evidence="1">Multi-pass membrane protein</topology>
    </subcellularLocation>
</comment>
<evidence type="ECO:0000259" key="7">
    <source>
        <dbReference type="Pfam" id="PF25183"/>
    </source>
</evidence>
<accession>A0A916W3Z7</accession>